<gene>
    <name evidence="1" type="ORF">HD596_001685</name>
</gene>
<keyword evidence="2" id="KW-1185">Reference proteome</keyword>
<organism evidence="1 2">
    <name type="scientific">Nonomuraea jabiensis</name>
    <dbReference type="NCBI Taxonomy" id="882448"/>
    <lineage>
        <taxon>Bacteria</taxon>
        <taxon>Bacillati</taxon>
        <taxon>Actinomycetota</taxon>
        <taxon>Actinomycetes</taxon>
        <taxon>Streptosporangiales</taxon>
        <taxon>Streptosporangiaceae</taxon>
        <taxon>Nonomuraea</taxon>
    </lineage>
</organism>
<dbReference type="EMBL" id="JACHMB010000001">
    <property type="protein sequence ID" value="MBB5774929.1"/>
    <property type="molecule type" value="Genomic_DNA"/>
</dbReference>
<accession>A0A7W9L8V6</accession>
<dbReference type="Proteomes" id="UP000579153">
    <property type="component" value="Unassembled WGS sequence"/>
</dbReference>
<comment type="caution">
    <text evidence="1">The sequence shown here is derived from an EMBL/GenBank/DDBJ whole genome shotgun (WGS) entry which is preliminary data.</text>
</comment>
<evidence type="ECO:0000313" key="2">
    <source>
        <dbReference type="Proteomes" id="UP000579153"/>
    </source>
</evidence>
<name>A0A7W9L8V6_9ACTN</name>
<proteinExistence type="predicted"/>
<reference evidence="1 2" key="1">
    <citation type="submission" date="2020-08" db="EMBL/GenBank/DDBJ databases">
        <title>Sequencing the genomes of 1000 actinobacteria strains.</title>
        <authorList>
            <person name="Klenk H.-P."/>
        </authorList>
    </citation>
    <scope>NUCLEOTIDE SEQUENCE [LARGE SCALE GENOMIC DNA]</scope>
    <source>
        <strain evidence="1 2">DSM 45507</strain>
    </source>
</reference>
<dbReference type="AlphaFoldDB" id="A0A7W9L8V6"/>
<evidence type="ECO:0000313" key="1">
    <source>
        <dbReference type="EMBL" id="MBB5774929.1"/>
    </source>
</evidence>
<sequence length="42" mass="4728">MTFHDALLIDDSANNCAAFRQQAGTALPWRTRADDSPRLQPR</sequence>
<protein>
    <submittedName>
        <fullName evidence="1">Uncharacterized protein</fullName>
    </submittedName>
</protein>